<dbReference type="InterPro" id="IPR038333">
    <property type="entry name" value="T1MK-like_N_sf"/>
</dbReference>
<evidence type="ECO:0000256" key="1">
    <source>
        <dbReference type="ARBA" id="ARBA00006594"/>
    </source>
</evidence>
<organism evidence="4 5">
    <name type="scientific">Rhizobium oryziradicis</name>
    <dbReference type="NCBI Taxonomy" id="1867956"/>
    <lineage>
        <taxon>Bacteria</taxon>
        <taxon>Pseudomonadati</taxon>
        <taxon>Pseudomonadota</taxon>
        <taxon>Alphaproteobacteria</taxon>
        <taxon>Hyphomicrobiales</taxon>
        <taxon>Rhizobiaceae</taxon>
        <taxon>Rhizobium/Agrobacterium group</taxon>
        <taxon>Rhizobium</taxon>
    </lineage>
</organism>
<dbReference type="EMBL" id="MKIM01000024">
    <property type="protein sequence ID" value="OLP45730.1"/>
    <property type="molecule type" value="Genomic_DNA"/>
</dbReference>
<dbReference type="GO" id="GO:0009307">
    <property type="term" value="P:DNA restriction-modification system"/>
    <property type="evidence" value="ECO:0007669"/>
    <property type="project" value="UniProtKB-KW"/>
</dbReference>
<dbReference type="STRING" id="1867956.BJF95_11415"/>
<protein>
    <recommendedName>
        <fullName evidence="3">N6 adenine-specific DNA methyltransferase N-terminal domain-containing protein</fullName>
    </recommendedName>
</protein>
<dbReference type="Pfam" id="PF12161">
    <property type="entry name" value="HsdM_N"/>
    <property type="match status" value="1"/>
</dbReference>
<dbReference type="Gene3D" id="1.20.1260.30">
    <property type="match status" value="1"/>
</dbReference>
<reference evidence="4 5" key="1">
    <citation type="submission" date="2016-09" db="EMBL/GenBank/DDBJ databases">
        <title>Rhizobium oryziradicis sp. nov., isolated from the root of rice.</title>
        <authorList>
            <person name="Zhao J."/>
            <person name="Zhang X."/>
        </authorList>
    </citation>
    <scope>NUCLEOTIDE SEQUENCE [LARGE SCALE GENOMIC DNA]</scope>
    <source>
        <strain evidence="4 5">N19</strain>
    </source>
</reference>
<dbReference type="SUPFAM" id="SSF53335">
    <property type="entry name" value="S-adenosyl-L-methionine-dependent methyltransferases"/>
    <property type="match status" value="1"/>
</dbReference>
<dbReference type="InterPro" id="IPR022749">
    <property type="entry name" value="D12N6_MeTrfase_N"/>
</dbReference>
<evidence type="ECO:0000313" key="4">
    <source>
        <dbReference type="EMBL" id="OLP45730.1"/>
    </source>
</evidence>
<dbReference type="AlphaFoldDB" id="A0A1Q8ZUI7"/>
<evidence type="ECO:0000313" key="5">
    <source>
        <dbReference type="Proteomes" id="UP000186894"/>
    </source>
</evidence>
<comment type="caution">
    <text evidence="4">The sequence shown here is derived from an EMBL/GenBank/DDBJ whole genome shotgun (WGS) entry which is preliminary data.</text>
</comment>
<dbReference type="RefSeq" id="WP_245297256.1">
    <property type="nucleotide sequence ID" value="NZ_MKIM01000024.1"/>
</dbReference>
<dbReference type="Proteomes" id="UP000186894">
    <property type="component" value="Unassembled WGS sequence"/>
</dbReference>
<feature type="domain" description="N6 adenine-specific DNA methyltransferase N-terminal" evidence="3">
    <location>
        <begin position="13"/>
        <end position="51"/>
    </location>
</feature>
<accession>A0A1Q8ZUI7</accession>
<proteinExistence type="inferred from homology"/>
<keyword evidence="2" id="KW-0680">Restriction system</keyword>
<evidence type="ECO:0000256" key="2">
    <source>
        <dbReference type="ARBA" id="ARBA00022747"/>
    </source>
</evidence>
<evidence type="ECO:0000259" key="3">
    <source>
        <dbReference type="Pfam" id="PF12161"/>
    </source>
</evidence>
<dbReference type="InterPro" id="IPR029063">
    <property type="entry name" value="SAM-dependent_MTases_sf"/>
</dbReference>
<gene>
    <name evidence="4" type="ORF">BJF95_11415</name>
</gene>
<comment type="similarity">
    <text evidence="1">Belongs to the N(4)/N(6)-methyltransferase family.</text>
</comment>
<name>A0A1Q8ZUI7_9HYPH</name>
<keyword evidence="5" id="KW-1185">Reference proteome</keyword>
<sequence>MAKDNNGDMNFTAELFKAADKLRGNLEPSEYKHVALGLIFLKYISDAFEGLSEAEGLTEAAQ</sequence>